<keyword evidence="4" id="KW-0677">Repeat</keyword>
<keyword evidence="5" id="KW-0547">Nucleotide-binding</keyword>
<comment type="subcellular location">
    <subcellularLocation>
        <location evidence="1">Membrane</location>
        <topology evidence="1">Multi-pass membrane protein</topology>
    </subcellularLocation>
</comment>
<dbReference type="GO" id="GO:0140359">
    <property type="term" value="F:ABC-type transporter activity"/>
    <property type="evidence" value="ECO:0007669"/>
    <property type="project" value="InterPro"/>
</dbReference>
<dbReference type="InterPro" id="IPR027417">
    <property type="entry name" value="P-loop_NTPase"/>
</dbReference>
<reference evidence="13" key="1">
    <citation type="journal article" date="2020" name="Fungal Divers.">
        <title>Resolving the Mortierellaceae phylogeny through synthesis of multi-gene phylogenetics and phylogenomics.</title>
        <authorList>
            <person name="Vandepol N."/>
            <person name="Liber J."/>
            <person name="Desiro A."/>
            <person name="Na H."/>
            <person name="Kennedy M."/>
            <person name="Barry K."/>
            <person name="Grigoriev I.V."/>
            <person name="Miller A.N."/>
            <person name="O'Donnell K."/>
            <person name="Stajich J.E."/>
            <person name="Bonito G."/>
        </authorList>
    </citation>
    <scope>NUCLEOTIDE SEQUENCE</scope>
    <source>
        <strain evidence="13">NVP1</strain>
    </source>
</reference>
<keyword evidence="6" id="KW-0067">ATP-binding</keyword>
<evidence type="ECO:0000256" key="5">
    <source>
        <dbReference type="ARBA" id="ARBA00022741"/>
    </source>
</evidence>
<evidence type="ECO:0000313" key="13">
    <source>
        <dbReference type="EMBL" id="KAF9332491.1"/>
    </source>
</evidence>
<dbReference type="Pfam" id="PF00005">
    <property type="entry name" value="ABC_tran"/>
    <property type="match status" value="2"/>
</dbReference>
<gene>
    <name evidence="13" type="ORF">BG006_004633</name>
</gene>
<dbReference type="Proteomes" id="UP000696485">
    <property type="component" value="Unassembled WGS sequence"/>
</dbReference>
<dbReference type="SUPFAM" id="SSF90123">
    <property type="entry name" value="ABC transporter transmembrane region"/>
    <property type="match status" value="2"/>
</dbReference>
<dbReference type="EMBL" id="JAAAUY010000257">
    <property type="protein sequence ID" value="KAF9332491.1"/>
    <property type="molecule type" value="Genomic_DNA"/>
</dbReference>
<dbReference type="Gene3D" id="3.40.50.300">
    <property type="entry name" value="P-loop containing nucleotide triphosphate hydrolases"/>
    <property type="match status" value="2"/>
</dbReference>
<dbReference type="InterPro" id="IPR003593">
    <property type="entry name" value="AAA+_ATPase"/>
</dbReference>
<feature type="transmembrane region" description="Helical" evidence="10">
    <location>
        <begin position="81"/>
        <end position="102"/>
    </location>
</feature>
<dbReference type="CDD" id="cd18604">
    <property type="entry name" value="ABC_6TM_VMR1_D2_like"/>
    <property type="match status" value="1"/>
</dbReference>
<dbReference type="InterPro" id="IPR050173">
    <property type="entry name" value="ABC_transporter_C-like"/>
</dbReference>
<evidence type="ECO:0000256" key="1">
    <source>
        <dbReference type="ARBA" id="ARBA00004141"/>
    </source>
</evidence>
<feature type="transmembrane region" description="Helical" evidence="10">
    <location>
        <begin position="1212"/>
        <end position="1235"/>
    </location>
</feature>
<feature type="transmembrane region" description="Helical" evidence="10">
    <location>
        <begin position="1003"/>
        <end position="1025"/>
    </location>
</feature>
<dbReference type="PANTHER" id="PTHR24223:SF353">
    <property type="entry name" value="ABC TRANSPORTER ATP-BINDING PROTEIN_PERMEASE VMR1-RELATED"/>
    <property type="match status" value="1"/>
</dbReference>
<dbReference type="GO" id="GO:0005524">
    <property type="term" value="F:ATP binding"/>
    <property type="evidence" value="ECO:0007669"/>
    <property type="project" value="UniProtKB-KW"/>
</dbReference>
<name>A0A9P5VM85_9FUNG</name>
<dbReference type="Gene3D" id="1.20.1560.10">
    <property type="entry name" value="ABC transporter type 1, transmembrane domain"/>
    <property type="match status" value="2"/>
</dbReference>
<dbReference type="SMART" id="SM00382">
    <property type="entry name" value="AAA"/>
    <property type="match status" value="2"/>
</dbReference>
<feature type="transmembrane region" description="Helical" evidence="10">
    <location>
        <begin position="1101"/>
        <end position="1121"/>
    </location>
</feature>
<dbReference type="PROSITE" id="PS50893">
    <property type="entry name" value="ABC_TRANSPORTER_2"/>
    <property type="match status" value="2"/>
</dbReference>
<dbReference type="PROSITE" id="PS00211">
    <property type="entry name" value="ABC_TRANSPORTER_1"/>
    <property type="match status" value="2"/>
</dbReference>
<dbReference type="FunFam" id="1.20.1560.10:FF:000013">
    <property type="entry name" value="ABC transporter C family member 2"/>
    <property type="match status" value="1"/>
</dbReference>
<dbReference type="GO" id="GO:0016887">
    <property type="term" value="F:ATP hydrolysis activity"/>
    <property type="evidence" value="ECO:0007669"/>
    <property type="project" value="InterPro"/>
</dbReference>
<feature type="compositionally biased region" description="Basic and acidic residues" evidence="9">
    <location>
        <begin position="646"/>
        <end position="657"/>
    </location>
</feature>
<keyword evidence="7 10" id="KW-1133">Transmembrane helix</keyword>
<keyword evidence="2" id="KW-0813">Transport</keyword>
<evidence type="ECO:0000313" key="14">
    <source>
        <dbReference type="Proteomes" id="UP000696485"/>
    </source>
</evidence>
<feature type="domain" description="ABC transporter" evidence="11">
    <location>
        <begin position="656"/>
        <end position="896"/>
    </location>
</feature>
<evidence type="ECO:0000256" key="6">
    <source>
        <dbReference type="ARBA" id="ARBA00022840"/>
    </source>
</evidence>
<dbReference type="Pfam" id="PF00664">
    <property type="entry name" value="ABC_membrane"/>
    <property type="match status" value="2"/>
</dbReference>
<feature type="transmembrane region" description="Helical" evidence="10">
    <location>
        <begin position="152"/>
        <end position="171"/>
    </location>
</feature>
<evidence type="ECO:0000256" key="9">
    <source>
        <dbReference type="SAM" id="MobiDB-lite"/>
    </source>
</evidence>
<feature type="transmembrane region" description="Helical" evidence="10">
    <location>
        <begin position="1077"/>
        <end position="1095"/>
    </location>
</feature>
<dbReference type="FunFam" id="3.40.50.300:FF:000565">
    <property type="entry name" value="ABC bile acid transporter"/>
    <property type="match status" value="1"/>
</dbReference>
<dbReference type="InterPro" id="IPR011527">
    <property type="entry name" value="ABC1_TM_dom"/>
</dbReference>
<accession>A0A9P5VM85</accession>
<feature type="transmembrane region" description="Helical" evidence="10">
    <location>
        <begin position="528"/>
        <end position="554"/>
    </location>
</feature>
<feature type="transmembrane region" description="Helical" evidence="10">
    <location>
        <begin position="6"/>
        <end position="26"/>
    </location>
</feature>
<evidence type="ECO:0000256" key="10">
    <source>
        <dbReference type="SAM" id="Phobius"/>
    </source>
</evidence>
<dbReference type="FunFam" id="3.40.50.300:FF:000997">
    <property type="entry name" value="Multidrug resistance-associated protein 1"/>
    <property type="match status" value="1"/>
</dbReference>
<dbReference type="InterPro" id="IPR036640">
    <property type="entry name" value="ABC1_TM_sf"/>
</dbReference>
<dbReference type="PROSITE" id="PS50929">
    <property type="entry name" value="ABC_TM1F"/>
    <property type="match status" value="2"/>
</dbReference>
<dbReference type="InterPro" id="IPR003439">
    <property type="entry name" value="ABC_transporter-like_ATP-bd"/>
</dbReference>
<evidence type="ECO:0000256" key="3">
    <source>
        <dbReference type="ARBA" id="ARBA00022692"/>
    </source>
</evidence>
<feature type="transmembrane region" description="Helical" evidence="10">
    <location>
        <begin position="191"/>
        <end position="209"/>
    </location>
</feature>
<keyword evidence="3 10" id="KW-0812">Transmembrane</keyword>
<keyword evidence="8 10" id="KW-0472">Membrane</keyword>
<evidence type="ECO:0000256" key="2">
    <source>
        <dbReference type="ARBA" id="ARBA00022448"/>
    </source>
</evidence>
<dbReference type="CDD" id="cd18596">
    <property type="entry name" value="ABC_6TM_VMR1_D1_like"/>
    <property type="match status" value="1"/>
</dbReference>
<proteinExistence type="predicted"/>
<keyword evidence="14" id="KW-1185">Reference proteome</keyword>
<dbReference type="GO" id="GO:0000329">
    <property type="term" value="C:fungal-type vacuole membrane"/>
    <property type="evidence" value="ECO:0007669"/>
    <property type="project" value="TreeGrafter"/>
</dbReference>
<feature type="transmembrane region" description="Helical" evidence="10">
    <location>
        <begin position="950"/>
        <end position="971"/>
    </location>
</feature>
<dbReference type="InterPro" id="IPR017871">
    <property type="entry name" value="ABC_transporter-like_CS"/>
</dbReference>
<organism evidence="13 14">
    <name type="scientific">Podila minutissima</name>
    <dbReference type="NCBI Taxonomy" id="64525"/>
    <lineage>
        <taxon>Eukaryota</taxon>
        <taxon>Fungi</taxon>
        <taxon>Fungi incertae sedis</taxon>
        <taxon>Mucoromycota</taxon>
        <taxon>Mortierellomycotina</taxon>
        <taxon>Mortierellomycetes</taxon>
        <taxon>Mortierellales</taxon>
        <taxon>Mortierellaceae</taxon>
        <taxon>Podila</taxon>
    </lineage>
</organism>
<feature type="domain" description="ABC transmembrane type-1" evidence="12">
    <location>
        <begin position="304"/>
        <end position="590"/>
    </location>
</feature>
<dbReference type="PANTHER" id="PTHR24223">
    <property type="entry name" value="ATP-BINDING CASSETTE SUB-FAMILY C"/>
    <property type="match status" value="1"/>
</dbReference>
<protein>
    <recommendedName>
        <fullName evidence="15">ATP-binding cassette transporter</fullName>
    </recommendedName>
</protein>
<evidence type="ECO:0000256" key="4">
    <source>
        <dbReference type="ARBA" id="ARBA00022737"/>
    </source>
</evidence>
<evidence type="ECO:0000256" key="8">
    <source>
        <dbReference type="ARBA" id="ARBA00023136"/>
    </source>
</evidence>
<sequence length="1562" mass="174025">MWPMIDAVQALPLVYSLASVLTLIYLSRKPVHLDQYESLRAKDQFDDSFVTTETTRSSESILDQAQERHQKRRFSGLTINLARLFLATAELGLALFSFTLVSSTQEGDEQPKESIAQYLIESSQIISWAYALVLSLAHIIRPAVANQFWIRTQLDLFNVLQFALSSVHVYYSDIWTAHPAEWPLALKLDSIAWFGSLLLVLAILFTRPYEPRILSKRLKKGQVSRVEATELSSSIAGRVAFSWLNSLVLLGHRRPIRDSDLSELEGVDQSIVSIRKYDTVNLARKGTFTHKLLISLRAEFFVQFLLALPWCVTVNISPYCLKKIIEYMECQECAPPGIRQYMYVFGILFATLGGAISRQQAEQCGRHMYMHVVSVTNSEIYAKALRRKDNSSLTEQQSQGRGSANVANLVAVDIKKLETPFSGLFKIYGLPLQFFIAAYQLYDLLGATAWIGIGFMIVTVPVPAVIFGITMQLFHQIMETKDSRMDTLNEMLSAIRIIKFFGWESKFEEKIRKARAAELQQTRSSFKLMMVASIIWQSIPLLNIVLVFVAYTVFFGNELSASKVFTTLALFNILRNVMDSLPQNIQSVTQASVCLGRINEFLQEEELARDTTVTVLNKDSKIRTVRTPSTHPIIGFENASFTWPNKENEKAPSKPEEEQPILSQEPEERFKLQNLTLDFPVGKLSLVVGPTGSGKSALLLSLLGELDRLEGTVYLPRLDYGDRHKRDRERKARGSGIAYVAQTAWLQNATIRDNILFGREYDQKRYDAVIEGCALLPDLTILESGDLTEIGELGITLSGGQKQRVSLARAIYSAADVLILDDCLSAVDSHTGKQLFRTLTGPLVQGRTVLMVTHQVQLTLSHADYVVVLKEGEVIGSGTPELAIRSRWIENVTLVSPISEHDQHDSETGTLNSEDTALKDNNKPVKKPLVKLIEDENKSEGTVSWRVYRIYALAAGGLFFWFGLSMIYLLHEFLEISQTGWLARWMNKLGESVGDPGSFGFNLGIYISLNIAFMLYGALCTLFLLNGVLNASQSLHDQLLHKISRAKVRFFDTTPLGRIVNRFSADMADVDENVGRSLAGLFICTCAVIGILTVITFNLPVFLIPGLFIVGVFVVIGAFYVPVSRDLKRLNANSRSPILNHFNETLAGQVTVRAYGLEHVFFTKNLIYLDNNNRTDWLLSSLARWLDFRASVAGSIVSFATGILILQNRGKIQAGSAALSLTYALLFTGIISEVIRSYAQHEMNMNAVERVAEYMDLEEEPPATIAGSRPAASWPQKGEIAINHLVMKYSPETPAVLHNVSLRFKAGEKVGIVGRTGSGKSTLAISLFRFMDPASGSIEIDGVNITSIGVQDLRTKLTIIPQDPTLFKGTLRSNLDPFGEREDRDLWEAVRRSHLVPSSATGPAVIEIADQAEGGEEEDTIVDPSKITLDTPVKENGSNFSQGQRQLIALARALVRQSKIIVMDEATASVDYETDVKIQQTIREEMSASTILTIAHRIRTIADFDRVVVLSAGEVAEFDKPLALMKKEGGLFRSLCEESSDYEGLLAIAEEKERKDAEASWS</sequence>
<feature type="domain" description="ABC transporter" evidence="11">
    <location>
        <begin position="1280"/>
        <end position="1537"/>
    </location>
</feature>
<feature type="domain" description="ABC transmembrane type-1" evidence="12">
    <location>
        <begin position="969"/>
        <end position="1243"/>
    </location>
</feature>
<dbReference type="CDD" id="cd03250">
    <property type="entry name" value="ABCC_MRP_domain1"/>
    <property type="match status" value="1"/>
</dbReference>
<dbReference type="CDD" id="cd03244">
    <property type="entry name" value="ABCC_MRP_domain2"/>
    <property type="match status" value="1"/>
</dbReference>
<evidence type="ECO:0008006" key="15">
    <source>
        <dbReference type="Google" id="ProtNLM"/>
    </source>
</evidence>
<feature type="transmembrane region" description="Helical" evidence="10">
    <location>
        <begin position="122"/>
        <end position="140"/>
    </location>
</feature>
<evidence type="ECO:0000256" key="7">
    <source>
        <dbReference type="ARBA" id="ARBA00022989"/>
    </source>
</evidence>
<evidence type="ECO:0000259" key="11">
    <source>
        <dbReference type="PROSITE" id="PS50893"/>
    </source>
</evidence>
<comment type="caution">
    <text evidence="13">The sequence shown here is derived from an EMBL/GenBank/DDBJ whole genome shotgun (WGS) entry which is preliminary data.</text>
</comment>
<evidence type="ECO:0000259" key="12">
    <source>
        <dbReference type="PROSITE" id="PS50929"/>
    </source>
</evidence>
<dbReference type="SUPFAM" id="SSF52540">
    <property type="entry name" value="P-loop containing nucleoside triphosphate hydrolases"/>
    <property type="match status" value="2"/>
</dbReference>
<feature type="region of interest" description="Disordered" evidence="9">
    <location>
        <begin position="644"/>
        <end position="663"/>
    </location>
</feature>
<feature type="transmembrane region" description="Helical" evidence="10">
    <location>
        <begin position="448"/>
        <end position="474"/>
    </location>
</feature>